<evidence type="ECO:0000256" key="6">
    <source>
        <dbReference type="ARBA" id="ARBA00022917"/>
    </source>
</evidence>
<keyword evidence="7" id="KW-0030">Aminoacyl-tRNA synthetase</keyword>
<dbReference type="Gene3D" id="3.30.930.10">
    <property type="entry name" value="Bira Bifunctional Protein, Domain 2"/>
    <property type="match status" value="1"/>
</dbReference>
<keyword evidence="6" id="KW-0648">Protein biosynthesis</keyword>
<comment type="catalytic activity">
    <reaction evidence="9">
        <text>tRNA(His) + L-histidine + ATP = L-histidyl-tRNA(His) + AMP + diphosphate + H(+)</text>
        <dbReference type="Rhea" id="RHEA:17313"/>
        <dbReference type="Rhea" id="RHEA-COMP:9665"/>
        <dbReference type="Rhea" id="RHEA-COMP:9689"/>
        <dbReference type="ChEBI" id="CHEBI:15378"/>
        <dbReference type="ChEBI" id="CHEBI:30616"/>
        <dbReference type="ChEBI" id="CHEBI:33019"/>
        <dbReference type="ChEBI" id="CHEBI:57595"/>
        <dbReference type="ChEBI" id="CHEBI:78442"/>
        <dbReference type="ChEBI" id="CHEBI:78527"/>
        <dbReference type="ChEBI" id="CHEBI:456215"/>
        <dbReference type="EC" id="6.1.1.21"/>
    </reaction>
</comment>
<gene>
    <name evidence="11" type="ORF">METZ01_LOCUS168418</name>
</gene>
<dbReference type="InterPro" id="IPR041715">
    <property type="entry name" value="HisRS-like_core"/>
</dbReference>
<dbReference type="SUPFAM" id="SSF55681">
    <property type="entry name" value="Class II aaRS and biotin synthetases"/>
    <property type="match status" value="1"/>
</dbReference>
<dbReference type="SUPFAM" id="SSF52954">
    <property type="entry name" value="Class II aaRS ABD-related"/>
    <property type="match status" value="1"/>
</dbReference>
<dbReference type="GO" id="GO:0005524">
    <property type="term" value="F:ATP binding"/>
    <property type="evidence" value="ECO:0007669"/>
    <property type="project" value="UniProtKB-KW"/>
</dbReference>
<dbReference type="CDD" id="cd00859">
    <property type="entry name" value="HisRS_anticodon"/>
    <property type="match status" value="1"/>
</dbReference>
<accession>A0A382BPG5</accession>
<dbReference type="InterPro" id="IPR036621">
    <property type="entry name" value="Anticodon-bd_dom_sf"/>
</dbReference>
<dbReference type="PIRSF" id="PIRSF001549">
    <property type="entry name" value="His-tRNA_synth"/>
    <property type="match status" value="1"/>
</dbReference>
<dbReference type="Pfam" id="PF03129">
    <property type="entry name" value="HGTP_anticodon"/>
    <property type="match status" value="1"/>
</dbReference>
<evidence type="ECO:0000259" key="10">
    <source>
        <dbReference type="PROSITE" id="PS50862"/>
    </source>
</evidence>
<protein>
    <recommendedName>
        <fullName evidence="2">histidine--tRNA ligase</fullName>
        <ecNumber evidence="2">6.1.1.21</ecNumber>
    </recommendedName>
    <alternativeName>
        <fullName evidence="8">Histidyl-tRNA synthetase</fullName>
    </alternativeName>
</protein>
<proteinExistence type="inferred from homology"/>
<dbReference type="InterPro" id="IPR045864">
    <property type="entry name" value="aa-tRNA-synth_II/BPL/LPL"/>
</dbReference>
<dbReference type="PANTHER" id="PTHR43707:SF1">
    <property type="entry name" value="HISTIDINE--TRNA LIGASE, MITOCHONDRIAL-RELATED"/>
    <property type="match status" value="1"/>
</dbReference>
<dbReference type="Pfam" id="PF13393">
    <property type="entry name" value="tRNA-synt_His"/>
    <property type="match status" value="1"/>
</dbReference>
<name>A0A382BPG5_9ZZZZ</name>
<feature type="domain" description="Aminoacyl-transfer RNA synthetases class-II family profile" evidence="10">
    <location>
        <begin position="1"/>
        <end position="339"/>
    </location>
</feature>
<keyword evidence="4" id="KW-0547">Nucleotide-binding</keyword>
<dbReference type="EMBL" id="UINC01030717">
    <property type="protein sequence ID" value="SVB15564.1"/>
    <property type="molecule type" value="Genomic_DNA"/>
</dbReference>
<dbReference type="EC" id="6.1.1.21" evidence="2"/>
<evidence type="ECO:0000256" key="3">
    <source>
        <dbReference type="ARBA" id="ARBA00022598"/>
    </source>
</evidence>
<dbReference type="HAMAP" id="MF_00127">
    <property type="entry name" value="His_tRNA_synth"/>
    <property type="match status" value="1"/>
</dbReference>
<dbReference type="CDD" id="cd00773">
    <property type="entry name" value="HisRS-like_core"/>
    <property type="match status" value="1"/>
</dbReference>
<dbReference type="PROSITE" id="PS50862">
    <property type="entry name" value="AA_TRNA_LIGASE_II"/>
    <property type="match status" value="1"/>
</dbReference>
<evidence type="ECO:0000256" key="1">
    <source>
        <dbReference type="ARBA" id="ARBA00008226"/>
    </source>
</evidence>
<reference evidence="11" key="1">
    <citation type="submission" date="2018-05" db="EMBL/GenBank/DDBJ databases">
        <authorList>
            <person name="Lanie J.A."/>
            <person name="Ng W.-L."/>
            <person name="Kazmierczak K.M."/>
            <person name="Andrzejewski T.M."/>
            <person name="Davidsen T.M."/>
            <person name="Wayne K.J."/>
            <person name="Tettelin H."/>
            <person name="Glass J.I."/>
            <person name="Rusch D."/>
            <person name="Podicherti R."/>
            <person name="Tsui H.-C.T."/>
            <person name="Winkler M.E."/>
        </authorList>
    </citation>
    <scope>NUCLEOTIDE SEQUENCE</scope>
</reference>
<dbReference type="NCBIfam" id="TIGR00442">
    <property type="entry name" value="hisS"/>
    <property type="match status" value="1"/>
</dbReference>
<dbReference type="InterPro" id="IPR015807">
    <property type="entry name" value="His-tRNA-ligase"/>
</dbReference>
<keyword evidence="5" id="KW-0067">ATP-binding</keyword>
<evidence type="ECO:0000256" key="7">
    <source>
        <dbReference type="ARBA" id="ARBA00023146"/>
    </source>
</evidence>
<dbReference type="InterPro" id="IPR033656">
    <property type="entry name" value="HisRS_anticodon"/>
</dbReference>
<comment type="similarity">
    <text evidence="1">Belongs to the class-II aminoacyl-tRNA synthetase family.</text>
</comment>
<evidence type="ECO:0000256" key="4">
    <source>
        <dbReference type="ARBA" id="ARBA00022741"/>
    </source>
</evidence>
<evidence type="ECO:0000256" key="5">
    <source>
        <dbReference type="ARBA" id="ARBA00022840"/>
    </source>
</evidence>
<dbReference type="GO" id="GO:0004821">
    <property type="term" value="F:histidine-tRNA ligase activity"/>
    <property type="evidence" value="ECO:0007669"/>
    <property type="project" value="UniProtKB-EC"/>
</dbReference>
<dbReference type="AlphaFoldDB" id="A0A382BPG5"/>
<keyword evidence="3" id="KW-0436">Ligase</keyword>
<dbReference type="PANTHER" id="PTHR43707">
    <property type="entry name" value="HISTIDYL-TRNA SYNTHETASE"/>
    <property type="match status" value="1"/>
</dbReference>
<dbReference type="InterPro" id="IPR004154">
    <property type="entry name" value="Anticodon-bd"/>
</dbReference>
<evidence type="ECO:0000313" key="11">
    <source>
        <dbReference type="EMBL" id="SVB15564.1"/>
    </source>
</evidence>
<sequence>MSKSPIRSVKGTQDILPDQSTRWQDLELTIQKIMDSYGYKEIRTPAFEHSEVFSQGVGQETDIVSKEMYSWTDQGGDNLTLKPELTAPVARSFIQHNLGVQNSINKLYYIDALFRRERPQKGRYRQFHQFGIEVFGSENPETDVEVIALAMHVFHKLGLKELTLQLNSIGSPECRNNYRNAIKNFLAPHFDQLSQTSQDRYNNNPLRILDTKSPDEKEILKDAPNISNYWTIDDKNHFDEVCNLLKHIKIDYQLSPSLVRGLDYYTRTTFEITSNELGAQNAICGGGRYDGLVEKLGGKPTPGIGFAAGIERLLLASSSDNKFRNIQIYIVGIGNDVRPTMIKLAEELRSNDIRTSFDYLRRSIKAQMREANKLGAQYAIIIGEDELKDKSVIIKDLSTSNQEKITLDSVQKYMKSLPL</sequence>
<evidence type="ECO:0000256" key="8">
    <source>
        <dbReference type="ARBA" id="ARBA00030619"/>
    </source>
</evidence>
<evidence type="ECO:0000256" key="2">
    <source>
        <dbReference type="ARBA" id="ARBA00012815"/>
    </source>
</evidence>
<dbReference type="GO" id="GO:0006427">
    <property type="term" value="P:histidyl-tRNA aminoacylation"/>
    <property type="evidence" value="ECO:0007669"/>
    <property type="project" value="InterPro"/>
</dbReference>
<dbReference type="Gene3D" id="3.40.50.800">
    <property type="entry name" value="Anticodon-binding domain"/>
    <property type="match status" value="1"/>
</dbReference>
<evidence type="ECO:0000256" key="9">
    <source>
        <dbReference type="ARBA" id="ARBA00047639"/>
    </source>
</evidence>
<dbReference type="InterPro" id="IPR006195">
    <property type="entry name" value="aa-tRNA-synth_II"/>
</dbReference>
<dbReference type="GO" id="GO:0005737">
    <property type="term" value="C:cytoplasm"/>
    <property type="evidence" value="ECO:0007669"/>
    <property type="project" value="InterPro"/>
</dbReference>
<organism evidence="11">
    <name type="scientific">marine metagenome</name>
    <dbReference type="NCBI Taxonomy" id="408172"/>
    <lineage>
        <taxon>unclassified sequences</taxon>
        <taxon>metagenomes</taxon>
        <taxon>ecological metagenomes</taxon>
    </lineage>
</organism>
<dbReference type="InterPro" id="IPR004516">
    <property type="entry name" value="HisRS/HisZ"/>
</dbReference>